<evidence type="ECO:0000313" key="3">
    <source>
        <dbReference type="Proteomes" id="UP000762676"/>
    </source>
</evidence>
<reference evidence="2 3" key="1">
    <citation type="journal article" date="2021" name="Elife">
        <title>Chloroplast acquisition without the gene transfer in kleptoplastic sea slugs, Plakobranchus ocellatus.</title>
        <authorList>
            <person name="Maeda T."/>
            <person name="Takahashi S."/>
            <person name="Yoshida T."/>
            <person name="Shimamura S."/>
            <person name="Takaki Y."/>
            <person name="Nagai Y."/>
            <person name="Toyoda A."/>
            <person name="Suzuki Y."/>
            <person name="Arimoto A."/>
            <person name="Ishii H."/>
            <person name="Satoh N."/>
            <person name="Nishiyama T."/>
            <person name="Hasebe M."/>
            <person name="Maruyama T."/>
            <person name="Minagawa J."/>
            <person name="Obokata J."/>
            <person name="Shigenobu S."/>
        </authorList>
    </citation>
    <scope>NUCLEOTIDE SEQUENCE [LARGE SCALE GENOMIC DNA]</scope>
</reference>
<protein>
    <submittedName>
        <fullName evidence="2">Acetyltransferase</fullName>
    </submittedName>
</protein>
<dbReference type="AlphaFoldDB" id="A0AAV4JKW9"/>
<name>A0AAV4JKW9_9GAST</name>
<gene>
    <name evidence="2" type="ORF">ElyMa_003361300</name>
</gene>
<accession>A0AAV4JKW9</accession>
<dbReference type="InterPro" id="IPR000182">
    <property type="entry name" value="GNAT_dom"/>
</dbReference>
<dbReference type="Proteomes" id="UP000762676">
    <property type="component" value="Unassembled WGS sequence"/>
</dbReference>
<feature type="domain" description="N-acetyltransferase" evidence="1">
    <location>
        <begin position="1"/>
        <end position="122"/>
    </location>
</feature>
<evidence type="ECO:0000313" key="2">
    <source>
        <dbReference type="EMBL" id="GFS22343.1"/>
    </source>
</evidence>
<dbReference type="GO" id="GO:0016747">
    <property type="term" value="F:acyltransferase activity, transferring groups other than amino-acyl groups"/>
    <property type="evidence" value="ECO:0007669"/>
    <property type="project" value="InterPro"/>
</dbReference>
<dbReference type="PROSITE" id="PS51186">
    <property type="entry name" value="GNAT"/>
    <property type="match status" value="1"/>
</dbReference>
<proteinExistence type="predicted"/>
<organism evidence="2 3">
    <name type="scientific">Elysia marginata</name>
    <dbReference type="NCBI Taxonomy" id="1093978"/>
    <lineage>
        <taxon>Eukaryota</taxon>
        <taxon>Metazoa</taxon>
        <taxon>Spiralia</taxon>
        <taxon>Lophotrochozoa</taxon>
        <taxon>Mollusca</taxon>
        <taxon>Gastropoda</taxon>
        <taxon>Heterobranchia</taxon>
        <taxon>Euthyneura</taxon>
        <taxon>Panpulmonata</taxon>
        <taxon>Sacoglossa</taxon>
        <taxon>Placobranchoidea</taxon>
        <taxon>Plakobranchidae</taxon>
        <taxon>Elysia</taxon>
    </lineage>
</organism>
<dbReference type="InterPro" id="IPR016181">
    <property type="entry name" value="Acyl_CoA_acyltransferase"/>
</dbReference>
<dbReference type="Gene3D" id="3.40.630.30">
    <property type="match status" value="1"/>
</dbReference>
<dbReference type="CDD" id="cd04301">
    <property type="entry name" value="NAT_SF"/>
    <property type="match status" value="1"/>
</dbReference>
<evidence type="ECO:0000259" key="1">
    <source>
        <dbReference type="PROSITE" id="PS51186"/>
    </source>
</evidence>
<comment type="caution">
    <text evidence="2">The sequence shown here is derived from an EMBL/GenBank/DDBJ whole genome shotgun (WGS) entry which is preliminary data.</text>
</comment>
<keyword evidence="3" id="KW-1185">Reference proteome</keyword>
<dbReference type="SUPFAM" id="SSF55729">
    <property type="entry name" value="Acyl-CoA N-acyltransferases (Nat)"/>
    <property type="match status" value="1"/>
</dbReference>
<sequence>MQLLLEADPSEECIKNYIKQAWCFVARDKEHVVAACIAKEVKADTAEIFNIAVDPTVQAQGIGTRLLTFTLSCLKNKRLKSVELGTGTFGYQLAFYQRQGFRVESIVKDFFIDHYDEQVIENGIKHKDMLRLVCSLSH</sequence>
<dbReference type="EMBL" id="BMAT01006930">
    <property type="protein sequence ID" value="GFS22343.1"/>
    <property type="molecule type" value="Genomic_DNA"/>
</dbReference>
<dbReference type="Pfam" id="PF13508">
    <property type="entry name" value="Acetyltransf_7"/>
    <property type="match status" value="1"/>
</dbReference>